<dbReference type="RefSeq" id="WP_057843064.1">
    <property type="nucleotide sequence ID" value="NZ_LLYA01000101.1"/>
</dbReference>
<evidence type="ECO:0000313" key="2">
    <source>
        <dbReference type="EMBL" id="KRR28232.1"/>
    </source>
</evidence>
<comment type="caution">
    <text evidence="2">The sequence shown here is derived from an EMBL/GenBank/DDBJ whole genome shotgun (WGS) entry which is preliminary data.</text>
</comment>
<name>A0A0R3N737_9BRAD</name>
<dbReference type="Pfam" id="PF07336">
    <property type="entry name" value="ABATE"/>
    <property type="match status" value="1"/>
</dbReference>
<dbReference type="Proteomes" id="UP000052023">
    <property type="component" value="Unassembled WGS sequence"/>
</dbReference>
<dbReference type="EMBL" id="LLYA01000101">
    <property type="protein sequence ID" value="KRR28232.1"/>
    <property type="molecule type" value="Genomic_DNA"/>
</dbReference>
<evidence type="ECO:0000259" key="1">
    <source>
        <dbReference type="Pfam" id="PF11706"/>
    </source>
</evidence>
<feature type="domain" description="Zinc finger CGNR" evidence="1">
    <location>
        <begin position="150"/>
        <end position="193"/>
    </location>
</feature>
<dbReference type="PANTHER" id="PTHR35525">
    <property type="entry name" value="BLL6575 PROTEIN"/>
    <property type="match status" value="1"/>
</dbReference>
<dbReference type="PANTHER" id="PTHR35525:SF3">
    <property type="entry name" value="BLL6575 PROTEIN"/>
    <property type="match status" value="1"/>
</dbReference>
<dbReference type="InterPro" id="IPR021005">
    <property type="entry name" value="Znf_CGNR"/>
</dbReference>
<dbReference type="OrthoDB" id="9808437at2"/>
<dbReference type="SUPFAM" id="SSF160904">
    <property type="entry name" value="Jann2411-like"/>
    <property type="match status" value="1"/>
</dbReference>
<evidence type="ECO:0000313" key="3">
    <source>
        <dbReference type="Proteomes" id="UP000052023"/>
    </source>
</evidence>
<protein>
    <recommendedName>
        <fullName evidence="1">Zinc finger CGNR domain-containing protein</fullName>
    </recommendedName>
</protein>
<dbReference type="InterPro" id="IPR010852">
    <property type="entry name" value="ABATE"/>
</dbReference>
<dbReference type="AlphaFoldDB" id="A0A0R3N737"/>
<reference evidence="2 3" key="1">
    <citation type="submission" date="2014-03" db="EMBL/GenBank/DDBJ databases">
        <title>Bradyrhizobium valentinum sp. nov., isolated from effective nodules of Lupinus mariae-josephae, a lupine endemic of basic-lime soils in Eastern Spain.</title>
        <authorList>
            <person name="Duran D."/>
            <person name="Rey L."/>
            <person name="Navarro A."/>
            <person name="Busquets A."/>
            <person name="Imperial J."/>
            <person name="Ruiz-Argueso T."/>
        </authorList>
    </citation>
    <scope>NUCLEOTIDE SEQUENCE [LARGE SCALE GENOMIC DNA]</scope>
    <source>
        <strain evidence="2 3">Ro19</strain>
    </source>
</reference>
<accession>A0A0R3N737</accession>
<keyword evidence="3" id="KW-1185">Reference proteome</keyword>
<proteinExistence type="predicted"/>
<sequence>MSKLSRQFKVPDELANLYDFANTLDLRHFTHHGVQHPQSDELASAKEFAVWMRQRGLLLVDARVSPAMLATALELRSLIRDYLQRDPSERSKNRDSVRSLNKVLKLFPLLATAKDDGGMVLKAARDDALAGLSSVVAELYEGSRDGTLDRLKMCASDECRRVFFDRSKPATRRWCMSSLCGNRMKTRNYRERQRNTYRNGNT</sequence>
<dbReference type="Pfam" id="PF11706">
    <property type="entry name" value="zf-CGNR"/>
    <property type="match status" value="1"/>
</dbReference>
<dbReference type="Gene3D" id="1.10.3300.10">
    <property type="entry name" value="Jann2411-like domain"/>
    <property type="match status" value="1"/>
</dbReference>
<dbReference type="InterPro" id="IPR023286">
    <property type="entry name" value="ABATE_dom_sf"/>
</dbReference>
<organism evidence="2 3">
    <name type="scientific">Bradyrhizobium retamae</name>
    <dbReference type="NCBI Taxonomy" id="1300035"/>
    <lineage>
        <taxon>Bacteria</taxon>
        <taxon>Pseudomonadati</taxon>
        <taxon>Pseudomonadota</taxon>
        <taxon>Alphaproteobacteria</taxon>
        <taxon>Hyphomicrobiales</taxon>
        <taxon>Nitrobacteraceae</taxon>
        <taxon>Bradyrhizobium</taxon>
    </lineage>
</organism>
<gene>
    <name evidence="2" type="ORF">CQ13_21470</name>
</gene>